<dbReference type="NCBIfam" id="NF002994">
    <property type="entry name" value="PRK03757.1"/>
    <property type="match status" value="1"/>
</dbReference>
<dbReference type="PANTHER" id="PTHR34406">
    <property type="entry name" value="PROTEIN YCEI"/>
    <property type="match status" value="1"/>
</dbReference>
<feature type="domain" description="Lipid/polyisoprenoid-binding YceI-like" evidence="2">
    <location>
        <begin position="22"/>
        <end position="185"/>
    </location>
</feature>
<sequence length="187" mass="20468">MKKTLAAVVLTAMLSPLANAADYVIDTKGAHAFINFKTSHLGYSWLTGRFNDFEGTFSYDAEKPESAKITVTIDTASIDSNHAERDKHLRSDDFLNVKDFPKAKFVSTKITDKGDGQLEVAGDFTLHGTTKSITIDAEKIGEGDDPWGGYRAGFAGTTEIRMADYGMKEILGPTTVMLELHVEGIRQ</sequence>
<dbReference type="AlphaFoldDB" id="A0AA48HE32"/>
<keyword evidence="1" id="KW-0732">Signal</keyword>
<gene>
    <name evidence="3" type="ORF">MACH26_07940</name>
</gene>
<accession>A0AA48HE32</accession>
<dbReference type="InterPro" id="IPR036761">
    <property type="entry name" value="TTHA0802/YceI-like_sf"/>
</dbReference>
<dbReference type="Proteomes" id="UP001333710">
    <property type="component" value="Chromosome"/>
</dbReference>
<dbReference type="SMART" id="SM00867">
    <property type="entry name" value="YceI"/>
    <property type="match status" value="1"/>
</dbReference>
<protein>
    <submittedName>
        <fullName evidence="3">UPF0312 protein</fullName>
    </submittedName>
</protein>
<organism evidence="3 4">
    <name type="scientific">Planctobacterium marinum</name>
    <dbReference type="NCBI Taxonomy" id="1631968"/>
    <lineage>
        <taxon>Bacteria</taxon>
        <taxon>Pseudomonadati</taxon>
        <taxon>Pseudomonadota</taxon>
        <taxon>Gammaproteobacteria</taxon>
        <taxon>Alteromonadales</taxon>
        <taxon>Alteromonadaceae</taxon>
        <taxon>Planctobacterium</taxon>
    </lineage>
</organism>
<evidence type="ECO:0000256" key="1">
    <source>
        <dbReference type="SAM" id="SignalP"/>
    </source>
</evidence>
<dbReference type="SUPFAM" id="SSF101874">
    <property type="entry name" value="YceI-like"/>
    <property type="match status" value="1"/>
</dbReference>
<keyword evidence="4" id="KW-1185">Reference proteome</keyword>
<dbReference type="EMBL" id="AP027272">
    <property type="protein sequence ID" value="BDX05273.1"/>
    <property type="molecule type" value="Genomic_DNA"/>
</dbReference>
<feature type="signal peptide" evidence="1">
    <location>
        <begin position="1"/>
        <end position="20"/>
    </location>
</feature>
<dbReference type="Pfam" id="PF04264">
    <property type="entry name" value="YceI"/>
    <property type="match status" value="1"/>
</dbReference>
<dbReference type="Gene3D" id="2.40.128.110">
    <property type="entry name" value="Lipid/polyisoprenoid-binding, YceI-like"/>
    <property type="match status" value="1"/>
</dbReference>
<dbReference type="RefSeq" id="WP_338291242.1">
    <property type="nucleotide sequence ID" value="NZ_AP027272.1"/>
</dbReference>
<dbReference type="InterPro" id="IPR007372">
    <property type="entry name" value="Lipid/polyisoprenoid-bd_YceI"/>
</dbReference>
<evidence type="ECO:0000313" key="4">
    <source>
        <dbReference type="Proteomes" id="UP001333710"/>
    </source>
</evidence>
<evidence type="ECO:0000259" key="2">
    <source>
        <dbReference type="SMART" id="SM00867"/>
    </source>
</evidence>
<reference evidence="3" key="1">
    <citation type="submission" date="2023-01" db="EMBL/GenBank/DDBJ databases">
        <title>Complete genome sequence of Planctobacterium marinum strain Dej080120_11.</title>
        <authorList>
            <person name="Ueki S."/>
            <person name="Maruyama F."/>
        </authorList>
    </citation>
    <scope>NUCLEOTIDE SEQUENCE</scope>
    <source>
        <strain evidence="3">Dej080120_11</strain>
    </source>
</reference>
<feature type="chain" id="PRO_5041445349" evidence="1">
    <location>
        <begin position="21"/>
        <end position="187"/>
    </location>
</feature>
<dbReference type="PANTHER" id="PTHR34406:SF1">
    <property type="entry name" value="PROTEIN YCEI"/>
    <property type="match status" value="1"/>
</dbReference>
<dbReference type="KEGG" id="pmaw:MACH26_07940"/>
<evidence type="ECO:0000313" key="3">
    <source>
        <dbReference type="EMBL" id="BDX05273.1"/>
    </source>
</evidence>
<name>A0AA48HE32_9ALTE</name>
<proteinExistence type="predicted"/>